<dbReference type="WBParaSite" id="PDA_v2.g25509.t1">
    <property type="protein sequence ID" value="PDA_v2.g25509.t1"/>
    <property type="gene ID" value="PDA_v2.g25509"/>
</dbReference>
<proteinExistence type="predicted"/>
<organism evidence="1 2">
    <name type="scientific">Panagrolaimus davidi</name>
    <dbReference type="NCBI Taxonomy" id="227884"/>
    <lineage>
        <taxon>Eukaryota</taxon>
        <taxon>Metazoa</taxon>
        <taxon>Ecdysozoa</taxon>
        <taxon>Nematoda</taxon>
        <taxon>Chromadorea</taxon>
        <taxon>Rhabditida</taxon>
        <taxon>Tylenchina</taxon>
        <taxon>Panagrolaimomorpha</taxon>
        <taxon>Panagrolaimoidea</taxon>
        <taxon>Panagrolaimidae</taxon>
        <taxon>Panagrolaimus</taxon>
    </lineage>
</organism>
<dbReference type="AlphaFoldDB" id="A0A914Q2U6"/>
<keyword evidence="1" id="KW-1185">Reference proteome</keyword>
<sequence>MEPNIRKWESVITATAKNDLLQLKDEIISHVGTPFLTLLQTIQSKEVPLETLHTDDSIPAAEAEVEVEAIVQAPDEEELSPSDAITGK</sequence>
<accession>A0A914Q2U6</accession>
<reference evidence="2" key="1">
    <citation type="submission" date="2022-11" db="UniProtKB">
        <authorList>
            <consortium name="WormBaseParasite"/>
        </authorList>
    </citation>
    <scope>IDENTIFICATION</scope>
</reference>
<dbReference type="Proteomes" id="UP000887578">
    <property type="component" value="Unplaced"/>
</dbReference>
<evidence type="ECO:0000313" key="2">
    <source>
        <dbReference type="WBParaSite" id="PDA_v2.g25509.t1"/>
    </source>
</evidence>
<protein>
    <submittedName>
        <fullName evidence="2">Uncharacterized protein</fullName>
    </submittedName>
</protein>
<name>A0A914Q2U6_9BILA</name>
<evidence type="ECO:0000313" key="1">
    <source>
        <dbReference type="Proteomes" id="UP000887578"/>
    </source>
</evidence>